<name>A0A6C0L0E1_9ZZZZ</name>
<evidence type="ECO:0000313" key="1">
    <source>
        <dbReference type="EMBL" id="QHU22390.1"/>
    </source>
</evidence>
<proteinExistence type="predicted"/>
<dbReference type="AlphaFoldDB" id="A0A6C0L0E1"/>
<dbReference type="Gene3D" id="3.10.110.10">
    <property type="entry name" value="Ubiquitin Conjugating Enzyme"/>
    <property type="match status" value="1"/>
</dbReference>
<dbReference type="SUPFAM" id="SSF54495">
    <property type="entry name" value="UBC-like"/>
    <property type="match status" value="1"/>
</dbReference>
<organism evidence="1">
    <name type="scientific">viral metagenome</name>
    <dbReference type="NCBI Taxonomy" id="1070528"/>
    <lineage>
        <taxon>unclassified sequences</taxon>
        <taxon>metagenomes</taxon>
        <taxon>organismal metagenomes</taxon>
    </lineage>
</organism>
<sequence length="168" mass="19528">MNLTHSQKRILKEYKYLMKEQKKNGTLQDALSLCKSNIVVVANLSVDNATLLITIHYNINPQSHLLLDKMNGDVKTIVDEYAIDYIYMNLSAEYPNDYPFKPPVWKLNNYDDNMEHCPKDILVFYNYVIDQHNEVYSKQWSPAISLKTDLISLLTKLMEGINYSTSNN</sequence>
<dbReference type="InterPro" id="IPR016135">
    <property type="entry name" value="UBQ-conjugating_enzyme/RWD"/>
</dbReference>
<dbReference type="EMBL" id="MN741006">
    <property type="protein sequence ID" value="QHU22390.1"/>
    <property type="molecule type" value="Genomic_DNA"/>
</dbReference>
<accession>A0A6C0L0E1</accession>
<reference evidence="1" key="1">
    <citation type="journal article" date="2020" name="Nature">
        <title>Giant virus diversity and host interactions through global metagenomics.</title>
        <authorList>
            <person name="Schulz F."/>
            <person name="Roux S."/>
            <person name="Paez-Espino D."/>
            <person name="Jungbluth S."/>
            <person name="Walsh D.A."/>
            <person name="Denef V.J."/>
            <person name="McMahon K.D."/>
            <person name="Konstantinidis K.T."/>
            <person name="Eloe-Fadrosh E.A."/>
            <person name="Kyrpides N.C."/>
            <person name="Woyke T."/>
        </authorList>
    </citation>
    <scope>NUCLEOTIDE SEQUENCE</scope>
    <source>
        <strain evidence="1">GVMAG-S-ERX555907-102</strain>
    </source>
</reference>
<protein>
    <submittedName>
        <fullName evidence="1">Uncharacterized protein</fullName>
    </submittedName>
</protein>